<dbReference type="InterPro" id="IPR036388">
    <property type="entry name" value="WH-like_DNA-bd_sf"/>
</dbReference>
<evidence type="ECO:0000313" key="1">
    <source>
        <dbReference type="EMBL" id="NYZ18368.1"/>
    </source>
</evidence>
<dbReference type="InterPro" id="IPR036390">
    <property type="entry name" value="WH_DNA-bd_sf"/>
</dbReference>
<dbReference type="PANTHER" id="PTHR33202:SF7">
    <property type="entry name" value="FERRIC UPTAKE REGULATION PROTEIN"/>
    <property type="match status" value="1"/>
</dbReference>
<dbReference type="RefSeq" id="WP_180280118.1">
    <property type="nucleotide sequence ID" value="NZ_JABFDB010000001.1"/>
</dbReference>
<dbReference type="Proteomes" id="UP000584642">
    <property type="component" value="Unassembled WGS sequence"/>
</dbReference>
<dbReference type="SUPFAM" id="SSF46785">
    <property type="entry name" value="Winged helix' DNA-binding domain"/>
    <property type="match status" value="1"/>
</dbReference>
<reference evidence="1 2" key="1">
    <citation type="submission" date="2020-05" db="EMBL/GenBank/DDBJ databases">
        <title>Azospirillum oleiclasticum sp. nov, a nitrogen-fixing and heavy crude oil-emulsifying bacterium isolated from the crude oil of Yumen Oilfield.</title>
        <authorList>
            <person name="Wu D."/>
            <person name="Cai M."/>
            <person name="Zhang X."/>
        </authorList>
    </citation>
    <scope>NUCLEOTIDE SEQUENCE [LARGE SCALE GENOMIC DNA]</scope>
    <source>
        <strain evidence="1 2">ROY-1-1-2</strain>
    </source>
</reference>
<proteinExistence type="predicted"/>
<name>A0ABX2T5A2_9PROT</name>
<dbReference type="PANTHER" id="PTHR33202">
    <property type="entry name" value="ZINC UPTAKE REGULATION PROTEIN"/>
    <property type="match status" value="1"/>
</dbReference>
<sequence length="151" mass="16309">MLTPPRPLGATVRCLRGVGLKATRQRLMLLGLLLGRGNRPVTADELFQQALEAGIPVSRATVYNTLHALVRHGLLRAITIDSERTWFDTDTAHIGRLYCEDSGRMEHLPPDTPGLKELLRHLGDPPPGRVEVLVRVRAEGGGGAPSVTGPG</sequence>
<protein>
    <submittedName>
        <fullName evidence="1">Transcriptional repressor</fullName>
    </submittedName>
</protein>
<dbReference type="InterPro" id="IPR002481">
    <property type="entry name" value="FUR"/>
</dbReference>
<evidence type="ECO:0000313" key="2">
    <source>
        <dbReference type="Proteomes" id="UP000584642"/>
    </source>
</evidence>
<dbReference type="Pfam" id="PF01475">
    <property type="entry name" value="FUR"/>
    <property type="match status" value="1"/>
</dbReference>
<accession>A0ABX2T5A2</accession>
<comment type="caution">
    <text evidence="1">The sequence shown here is derived from an EMBL/GenBank/DDBJ whole genome shotgun (WGS) entry which is preliminary data.</text>
</comment>
<keyword evidence="2" id="KW-1185">Reference proteome</keyword>
<dbReference type="EMBL" id="JABFDB010000001">
    <property type="protein sequence ID" value="NYZ18368.1"/>
    <property type="molecule type" value="Genomic_DNA"/>
</dbReference>
<gene>
    <name evidence="1" type="ORF">HND93_01485</name>
</gene>
<organism evidence="1 2">
    <name type="scientific">Azospirillum oleiclasticum</name>
    <dbReference type="NCBI Taxonomy" id="2735135"/>
    <lineage>
        <taxon>Bacteria</taxon>
        <taxon>Pseudomonadati</taxon>
        <taxon>Pseudomonadota</taxon>
        <taxon>Alphaproteobacteria</taxon>
        <taxon>Rhodospirillales</taxon>
        <taxon>Azospirillaceae</taxon>
        <taxon>Azospirillum</taxon>
    </lineage>
</organism>
<dbReference type="Gene3D" id="1.10.10.10">
    <property type="entry name" value="Winged helix-like DNA-binding domain superfamily/Winged helix DNA-binding domain"/>
    <property type="match status" value="1"/>
</dbReference>